<reference evidence="2" key="3">
    <citation type="submission" date="2020-06" db="EMBL/GenBank/DDBJ databases">
        <title>Helianthus annuus Genome sequencing and assembly Release 2.</title>
        <authorList>
            <person name="Gouzy J."/>
            <person name="Langlade N."/>
            <person name="Munos S."/>
        </authorList>
    </citation>
    <scope>NUCLEOTIDE SEQUENCE</scope>
    <source>
        <tissue evidence="2">Leaves</tissue>
    </source>
</reference>
<dbReference type="EMBL" id="MNCJ02000316">
    <property type="protein sequence ID" value="KAF5823053.1"/>
    <property type="molecule type" value="Genomic_DNA"/>
</dbReference>
<feature type="region of interest" description="Disordered" evidence="1">
    <location>
        <begin position="1"/>
        <end position="29"/>
    </location>
</feature>
<accession>A0A251VSU2</accession>
<feature type="compositionally biased region" description="Basic and acidic residues" evidence="1">
    <location>
        <begin position="1"/>
        <end position="15"/>
    </location>
</feature>
<gene>
    <name evidence="3" type="ORF">HannXRQ_Chr01g0022811</name>
    <name evidence="2" type="ORF">HanXRQr2_Chr01g0034061</name>
</gene>
<evidence type="ECO:0000313" key="4">
    <source>
        <dbReference type="Proteomes" id="UP000215914"/>
    </source>
</evidence>
<dbReference type="Gramene" id="mRNA:HanXRQr2_Chr01g0034061">
    <property type="protein sequence ID" value="mRNA:HanXRQr2_Chr01g0034061"/>
    <property type="gene ID" value="HanXRQr2_Chr01g0034061"/>
</dbReference>
<evidence type="ECO:0000256" key="1">
    <source>
        <dbReference type="SAM" id="MobiDB-lite"/>
    </source>
</evidence>
<dbReference type="OMA" id="MEINAGC"/>
<evidence type="ECO:0000313" key="3">
    <source>
        <dbReference type="EMBL" id="OTG37801.1"/>
    </source>
</evidence>
<keyword evidence="4" id="KW-1185">Reference proteome</keyword>
<proteinExistence type="predicted"/>
<evidence type="ECO:0000313" key="2">
    <source>
        <dbReference type="EMBL" id="KAF5823053.1"/>
    </source>
</evidence>
<dbReference type="InParanoid" id="A0A251VSU2"/>
<reference evidence="2 4" key="1">
    <citation type="journal article" date="2017" name="Nature">
        <title>The sunflower genome provides insights into oil metabolism, flowering and Asterid evolution.</title>
        <authorList>
            <person name="Badouin H."/>
            <person name="Gouzy J."/>
            <person name="Grassa C.J."/>
            <person name="Murat F."/>
            <person name="Staton S.E."/>
            <person name="Cottret L."/>
            <person name="Lelandais-Briere C."/>
            <person name="Owens G.L."/>
            <person name="Carrere S."/>
            <person name="Mayjonade B."/>
            <person name="Legrand L."/>
            <person name="Gill N."/>
            <person name="Kane N.C."/>
            <person name="Bowers J.E."/>
            <person name="Hubner S."/>
            <person name="Bellec A."/>
            <person name="Berard A."/>
            <person name="Berges H."/>
            <person name="Blanchet N."/>
            <person name="Boniface M.C."/>
            <person name="Brunel D."/>
            <person name="Catrice O."/>
            <person name="Chaidir N."/>
            <person name="Claudel C."/>
            <person name="Donnadieu C."/>
            <person name="Faraut T."/>
            <person name="Fievet G."/>
            <person name="Helmstetter N."/>
            <person name="King M."/>
            <person name="Knapp S.J."/>
            <person name="Lai Z."/>
            <person name="Le Paslier M.C."/>
            <person name="Lippi Y."/>
            <person name="Lorenzon L."/>
            <person name="Mandel J.R."/>
            <person name="Marage G."/>
            <person name="Marchand G."/>
            <person name="Marquand E."/>
            <person name="Bret-Mestries E."/>
            <person name="Morien E."/>
            <person name="Nambeesan S."/>
            <person name="Nguyen T."/>
            <person name="Pegot-Espagnet P."/>
            <person name="Pouilly N."/>
            <person name="Raftis F."/>
            <person name="Sallet E."/>
            <person name="Schiex T."/>
            <person name="Thomas J."/>
            <person name="Vandecasteele C."/>
            <person name="Vares D."/>
            <person name="Vear F."/>
            <person name="Vautrin S."/>
            <person name="Crespi M."/>
            <person name="Mangin B."/>
            <person name="Burke J.M."/>
            <person name="Salse J."/>
            <person name="Munos S."/>
            <person name="Vincourt P."/>
            <person name="Rieseberg L.H."/>
            <person name="Langlade N.B."/>
        </authorList>
    </citation>
    <scope>NUCLEOTIDE SEQUENCE [LARGE SCALE GENOMIC DNA]</scope>
    <source>
        <strain evidence="4">cv. SF193</strain>
        <tissue evidence="2">Leaves</tissue>
    </source>
</reference>
<dbReference type="EMBL" id="CM007890">
    <property type="protein sequence ID" value="OTG37801.1"/>
    <property type="molecule type" value="Genomic_DNA"/>
</dbReference>
<reference evidence="3" key="2">
    <citation type="submission" date="2017-02" db="EMBL/GenBank/DDBJ databases">
        <title>Sunflower complete genome.</title>
        <authorList>
            <person name="Langlade N."/>
            <person name="Munos S."/>
        </authorList>
    </citation>
    <scope>NUCLEOTIDE SEQUENCE [LARGE SCALE GENOMIC DNA]</scope>
    <source>
        <tissue evidence="3">Leaves</tissue>
    </source>
</reference>
<protein>
    <submittedName>
        <fullName evidence="3">Uncharacterized protein</fullName>
    </submittedName>
</protein>
<feature type="compositionally biased region" description="Basic residues" evidence="1">
    <location>
        <begin position="68"/>
        <end position="77"/>
    </location>
</feature>
<feature type="region of interest" description="Disordered" evidence="1">
    <location>
        <begin position="52"/>
        <end position="128"/>
    </location>
</feature>
<feature type="compositionally biased region" description="Basic and acidic residues" evidence="1">
    <location>
        <begin position="106"/>
        <end position="117"/>
    </location>
</feature>
<organism evidence="3 4">
    <name type="scientific">Helianthus annuus</name>
    <name type="common">Common sunflower</name>
    <dbReference type="NCBI Taxonomy" id="4232"/>
    <lineage>
        <taxon>Eukaryota</taxon>
        <taxon>Viridiplantae</taxon>
        <taxon>Streptophyta</taxon>
        <taxon>Embryophyta</taxon>
        <taxon>Tracheophyta</taxon>
        <taxon>Spermatophyta</taxon>
        <taxon>Magnoliopsida</taxon>
        <taxon>eudicotyledons</taxon>
        <taxon>Gunneridae</taxon>
        <taxon>Pentapetalae</taxon>
        <taxon>asterids</taxon>
        <taxon>campanulids</taxon>
        <taxon>Asterales</taxon>
        <taxon>Asteraceae</taxon>
        <taxon>Asteroideae</taxon>
        <taxon>Heliantheae alliance</taxon>
        <taxon>Heliantheae</taxon>
        <taxon>Helianthus</taxon>
    </lineage>
</organism>
<dbReference type="AlphaFoldDB" id="A0A251VSU2"/>
<sequence>MHNNSNDEGHNKENEAVNNNNNNDKARDTKSNVVNDEEFANNMNHSLACKRKRLKASDTDDSVTGVHIKSKKTRKRSNAPDVKNDNPENEGSVTVNLRPRKSIRSKTIDEEHKDAKNTPKGKKMKVTNGSNWCSIRTRVSPRQLCIAIKGMTQKQKEAVRSLGFAKLLSIQNDSIPGRLGHYIVDNLDTDNMEINAGCVKIKVDGDAIHNLLWIRNNGIYLETFQYKKNVVGVTKEWRNMYKGSYVTPSAISKNIEENGDDDGIMFKLNFFDIIHEHIC</sequence>
<name>A0A251VSU2_HELAN</name>
<dbReference type="Proteomes" id="UP000215914">
    <property type="component" value="Chromosome 1"/>
</dbReference>